<name>A0A328FCJ0_9BACT</name>
<protein>
    <submittedName>
        <fullName evidence="1">Uncharacterized protein</fullName>
    </submittedName>
</protein>
<dbReference type="EMBL" id="QLNI01000032">
    <property type="protein sequence ID" value="RAM01122.1"/>
    <property type="molecule type" value="Genomic_DNA"/>
</dbReference>
<sequence length="455" mass="51400">MDSITNLLHKKNLVKKNSPNIETINSLSLNDIEKIGAELEDIIKSETKPVKNNISTHTASSGLGGGISECSGLSCRINSIDQLSRFALMYSDKIYIQSYFTKYPYISVFYDLDSLRETFFDDITLILKLDPLIDNDFIGFYCPATETCFTCQAKTFIGEAAGKNFTSSYINLQQKYLNNMSVEAVIEYDELEFLFDGPEPFFHHSYSWSQLDIPIPLKKRPTILKKIKAGAKVNLSKTMIKDLGFHTDYAHTIVSDALAGIAASKFYNSIFISDNNLHFNFLNSLQPVKEIANRNRIAEKYLTAIVPFINDVKLRDILKIRQREKESFLLFRKGLNEAINNFSSPSGITTEKEAKDLYADIIRPSIAQLDIKVKQAKKDLVVNTYRPVIGIAGVISFGMLAGLFPNDFSEIIKALGLFKFGTDFVSNLLTLGDSEEKLKSEQFYFLWKLKKKANS</sequence>
<evidence type="ECO:0000313" key="2">
    <source>
        <dbReference type="Proteomes" id="UP000248798"/>
    </source>
</evidence>
<dbReference type="Proteomes" id="UP000248798">
    <property type="component" value="Unassembled WGS sequence"/>
</dbReference>
<comment type="caution">
    <text evidence="1">The sequence shown here is derived from an EMBL/GenBank/DDBJ whole genome shotgun (WGS) entry which is preliminary data.</text>
</comment>
<gene>
    <name evidence="1" type="ORF">DO021_15660</name>
</gene>
<dbReference type="AlphaFoldDB" id="A0A328FCJ0"/>
<evidence type="ECO:0000313" key="1">
    <source>
        <dbReference type="EMBL" id="RAM01122.1"/>
    </source>
</evidence>
<reference evidence="1 2" key="1">
    <citation type="submission" date="2018-06" db="EMBL/GenBank/DDBJ databases">
        <title>Complete Genome Sequence of Desulfobacter hydrogenophilus (DSM3380).</title>
        <authorList>
            <person name="Marietou A."/>
            <person name="Schreiber L."/>
            <person name="Marshall I."/>
            <person name="Jorgensen B."/>
        </authorList>
    </citation>
    <scope>NUCLEOTIDE SEQUENCE [LARGE SCALE GENOMIC DNA]</scope>
    <source>
        <strain evidence="1 2">DSM 3380</strain>
    </source>
</reference>
<proteinExistence type="predicted"/>
<accession>A0A328FCJ0</accession>
<organism evidence="1 2">
    <name type="scientific">Desulfobacter hydrogenophilus</name>
    <dbReference type="NCBI Taxonomy" id="2291"/>
    <lineage>
        <taxon>Bacteria</taxon>
        <taxon>Pseudomonadati</taxon>
        <taxon>Thermodesulfobacteriota</taxon>
        <taxon>Desulfobacteria</taxon>
        <taxon>Desulfobacterales</taxon>
        <taxon>Desulfobacteraceae</taxon>
        <taxon>Desulfobacter</taxon>
    </lineage>
</organism>